<dbReference type="GO" id="GO:0004615">
    <property type="term" value="F:phosphomannomutase activity"/>
    <property type="evidence" value="ECO:0007669"/>
    <property type="project" value="TreeGrafter"/>
</dbReference>
<dbReference type="Proteomes" id="UP000318801">
    <property type="component" value="Unassembled WGS sequence"/>
</dbReference>
<dbReference type="InterPro" id="IPR036900">
    <property type="entry name" value="A-D-PHexomutase_C_sf"/>
</dbReference>
<dbReference type="CDD" id="cd05802">
    <property type="entry name" value="GlmM"/>
    <property type="match status" value="1"/>
</dbReference>
<dbReference type="GO" id="GO:0008966">
    <property type="term" value="F:phosphoglucosamine mutase activity"/>
    <property type="evidence" value="ECO:0007669"/>
    <property type="project" value="UniProtKB-UniRule"/>
</dbReference>
<evidence type="ECO:0000256" key="2">
    <source>
        <dbReference type="ARBA" id="ARBA00022553"/>
    </source>
</evidence>
<dbReference type="OrthoDB" id="9803322at2"/>
<dbReference type="Pfam" id="PF02878">
    <property type="entry name" value="PGM_PMM_I"/>
    <property type="match status" value="1"/>
</dbReference>
<dbReference type="GO" id="GO:0006048">
    <property type="term" value="P:UDP-N-acetylglucosamine biosynthetic process"/>
    <property type="evidence" value="ECO:0007669"/>
    <property type="project" value="TreeGrafter"/>
</dbReference>
<evidence type="ECO:0000313" key="14">
    <source>
        <dbReference type="Proteomes" id="UP000318801"/>
    </source>
</evidence>
<comment type="similarity">
    <text evidence="1 6 7">Belongs to the phosphohexose mutase family.</text>
</comment>
<feature type="modified residue" description="Phosphoserine" evidence="6">
    <location>
        <position position="102"/>
    </location>
</feature>
<dbReference type="GO" id="GO:0005829">
    <property type="term" value="C:cytosol"/>
    <property type="evidence" value="ECO:0007669"/>
    <property type="project" value="TreeGrafter"/>
</dbReference>
<name>A0A506UFG2_9HYPH</name>
<dbReference type="RefSeq" id="WP_141148566.1">
    <property type="nucleotide sequence ID" value="NZ_VHLG01000003.1"/>
</dbReference>
<dbReference type="AlphaFoldDB" id="A0A506UFG2"/>
<feature type="domain" description="Alpha-D-phosphohexomutase alpha/beta/alpha" evidence="10">
    <location>
        <begin position="3"/>
        <end position="139"/>
    </location>
</feature>
<dbReference type="Gene3D" id="3.30.310.50">
    <property type="entry name" value="Alpha-D-phosphohexomutase, C-terminal domain"/>
    <property type="match status" value="1"/>
</dbReference>
<dbReference type="PANTHER" id="PTHR42946:SF1">
    <property type="entry name" value="PHOSPHOGLUCOMUTASE (ALPHA-D-GLUCOSE-1,6-BISPHOSPHATE-DEPENDENT)"/>
    <property type="match status" value="1"/>
</dbReference>
<evidence type="ECO:0000256" key="6">
    <source>
        <dbReference type="HAMAP-Rule" id="MF_01554"/>
    </source>
</evidence>
<feature type="domain" description="Alpha-D-phosphohexomutase alpha/beta/alpha" evidence="12">
    <location>
        <begin position="261"/>
        <end position="370"/>
    </location>
</feature>
<protein>
    <recommendedName>
        <fullName evidence="6 8">Phosphoglucosamine mutase</fullName>
        <ecNumber evidence="6 8">5.4.2.10</ecNumber>
    </recommendedName>
</protein>
<dbReference type="Pfam" id="PF02880">
    <property type="entry name" value="PGM_PMM_III"/>
    <property type="match status" value="1"/>
</dbReference>
<feature type="active site" description="Phosphoserine intermediate" evidence="6">
    <location>
        <position position="102"/>
    </location>
</feature>
<feature type="binding site" evidence="6">
    <location>
        <position position="244"/>
    </location>
    <ligand>
        <name>Mg(2+)</name>
        <dbReference type="ChEBI" id="CHEBI:18420"/>
    </ligand>
</feature>
<dbReference type="Gene3D" id="3.40.120.10">
    <property type="entry name" value="Alpha-D-Glucose-1,6-Bisphosphate, subunit A, domain 3"/>
    <property type="match status" value="3"/>
</dbReference>
<dbReference type="InterPro" id="IPR005843">
    <property type="entry name" value="A-D-PHexomutase_C"/>
</dbReference>
<dbReference type="InterPro" id="IPR005845">
    <property type="entry name" value="A-D-PHexomutase_a/b/a-II"/>
</dbReference>
<dbReference type="PROSITE" id="PS00710">
    <property type="entry name" value="PGM_PMM"/>
    <property type="match status" value="1"/>
</dbReference>
<dbReference type="Pfam" id="PF00408">
    <property type="entry name" value="PGM_PMM_IV"/>
    <property type="match status" value="1"/>
</dbReference>
<dbReference type="FunFam" id="3.40.120.10:FF:000003">
    <property type="entry name" value="Phosphoglucosamine mutase"/>
    <property type="match status" value="1"/>
</dbReference>
<comment type="PTM">
    <text evidence="6">Activated by phosphorylation.</text>
</comment>
<evidence type="ECO:0000256" key="4">
    <source>
        <dbReference type="ARBA" id="ARBA00022842"/>
    </source>
</evidence>
<dbReference type="EMBL" id="VHLG01000003">
    <property type="protein sequence ID" value="TPW31794.1"/>
    <property type="molecule type" value="Genomic_DNA"/>
</dbReference>
<evidence type="ECO:0000259" key="10">
    <source>
        <dbReference type="Pfam" id="PF02878"/>
    </source>
</evidence>
<dbReference type="FunFam" id="3.30.310.50:FF:000001">
    <property type="entry name" value="Phosphoglucosamine mutase"/>
    <property type="match status" value="1"/>
</dbReference>
<evidence type="ECO:0000256" key="1">
    <source>
        <dbReference type="ARBA" id="ARBA00010231"/>
    </source>
</evidence>
<sequence length="452" mass="48883">MARKYFGTDGIRGQSNSFPMTPDIAMRVGIAVGTVLRRGDHTHRVVIGKDTRLSGYMLENALVAGFTAAGLNVYLLGPIPTPAVAMLTRSLRADVGVMISASHNPFADNGIKLFGPDGYKMSDELEARIEALLDRDDFYPQLASSNKIGRAQRVDGDIYRYIEFVKRTLPRDVTLHGLRVVIDCANGAAYKAAPTALWELGADVVTIGTEPNGLNINKECGSTYPKTLQQKVHEVRADIGIALDGDADRVIIVDEKGNIIDGDQLMAVIASIFHEDGLLQGGGVVATVMSNLGFERYLKKQKLDLVRTKVGDRYVVEHMRNHGYNVGGEQSGHIVLSDFGTTGDGLVAALQILAAVKRYGKPVSEVCNRFEPVPQLLRNVRISAGTNPLGEALVQEAIRDAEAELGEKGRVLIRPSGTEPLIRVMAEGDDRGQVERIVSSLIDVIGSVRDAA</sequence>
<dbReference type="InterPro" id="IPR016055">
    <property type="entry name" value="A-D-PHexomutase_a/b/a-I/II/III"/>
</dbReference>
<dbReference type="NCBIfam" id="TIGR01455">
    <property type="entry name" value="glmM"/>
    <property type="match status" value="1"/>
</dbReference>
<dbReference type="SUPFAM" id="SSF53738">
    <property type="entry name" value="Phosphoglucomutase, first 3 domains"/>
    <property type="match status" value="3"/>
</dbReference>
<dbReference type="EC" id="5.4.2.10" evidence="6 8"/>
<evidence type="ECO:0000259" key="11">
    <source>
        <dbReference type="Pfam" id="PF02879"/>
    </source>
</evidence>
<dbReference type="SUPFAM" id="SSF55957">
    <property type="entry name" value="Phosphoglucomutase, C-terminal domain"/>
    <property type="match status" value="1"/>
</dbReference>
<feature type="binding site" description="via phosphate group" evidence="6">
    <location>
        <position position="102"/>
    </location>
    <ligand>
        <name>Mg(2+)</name>
        <dbReference type="ChEBI" id="CHEBI:18420"/>
    </ligand>
</feature>
<dbReference type="InterPro" id="IPR050060">
    <property type="entry name" value="Phosphoglucosamine_mutase"/>
</dbReference>
<keyword evidence="2 6" id="KW-0597">Phosphoprotein</keyword>
<evidence type="ECO:0000256" key="3">
    <source>
        <dbReference type="ARBA" id="ARBA00022723"/>
    </source>
</evidence>
<reference evidence="13 14" key="1">
    <citation type="submission" date="2019-06" db="EMBL/GenBank/DDBJ databases">
        <authorList>
            <person name="Li M."/>
        </authorList>
    </citation>
    <scope>NUCLEOTIDE SEQUENCE [LARGE SCALE GENOMIC DNA]</scope>
    <source>
        <strain evidence="13 14">BGMRC2036</strain>
    </source>
</reference>
<evidence type="ECO:0000256" key="7">
    <source>
        <dbReference type="RuleBase" id="RU004326"/>
    </source>
</evidence>
<dbReference type="PANTHER" id="PTHR42946">
    <property type="entry name" value="PHOSPHOHEXOSE MUTASE"/>
    <property type="match status" value="1"/>
</dbReference>
<dbReference type="InterPro" id="IPR005841">
    <property type="entry name" value="Alpha-D-phosphohexomutase_SF"/>
</dbReference>
<keyword evidence="3 6" id="KW-0479">Metal-binding</keyword>
<feature type="domain" description="Alpha-D-phosphohexomutase alpha/beta/alpha" evidence="11">
    <location>
        <begin position="160"/>
        <end position="257"/>
    </location>
</feature>
<dbReference type="InterPro" id="IPR005846">
    <property type="entry name" value="A-D-PHexomutase_a/b/a-III"/>
</dbReference>
<keyword evidence="4 6" id="KW-0460">Magnesium</keyword>
<dbReference type="InterPro" id="IPR006352">
    <property type="entry name" value="GlmM_bact"/>
</dbReference>
<evidence type="ECO:0000259" key="12">
    <source>
        <dbReference type="Pfam" id="PF02880"/>
    </source>
</evidence>
<organism evidence="13 14">
    <name type="scientific">Martelella alba</name>
    <dbReference type="NCBI Taxonomy" id="2590451"/>
    <lineage>
        <taxon>Bacteria</taxon>
        <taxon>Pseudomonadati</taxon>
        <taxon>Pseudomonadota</taxon>
        <taxon>Alphaproteobacteria</taxon>
        <taxon>Hyphomicrobiales</taxon>
        <taxon>Aurantimonadaceae</taxon>
        <taxon>Martelella</taxon>
    </lineage>
</organism>
<dbReference type="GO" id="GO:0000287">
    <property type="term" value="F:magnesium ion binding"/>
    <property type="evidence" value="ECO:0007669"/>
    <property type="project" value="UniProtKB-UniRule"/>
</dbReference>
<dbReference type="Pfam" id="PF02879">
    <property type="entry name" value="PGM_PMM_II"/>
    <property type="match status" value="1"/>
</dbReference>
<comment type="catalytic activity">
    <reaction evidence="6 8">
        <text>alpha-D-glucosamine 1-phosphate = D-glucosamine 6-phosphate</text>
        <dbReference type="Rhea" id="RHEA:23424"/>
        <dbReference type="ChEBI" id="CHEBI:58516"/>
        <dbReference type="ChEBI" id="CHEBI:58725"/>
        <dbReference type="EC" id="5.4.2.10"/>
    </reaction>
</comment>
<keyword evidence="14" id="KW-1185">Reference proteome</keyword>
<dbReference type="NCBIfam" id="NF008139">
    <property type="entry name" value="PRK10887.1"/>
    <property type="match status" value="1"/>
</dbReference>
<comment type="cofactor">
    <cofactor evidence="6">
        <name>Mg(2+)</name>
        <dbReference type="ChEBI" id="CHEBI:18420"/>
    </cofactor>
    <text evidence="6">Binds 1 Mg(2+) ion per subunit.</text>
</comment>
<dbReference type="GO" id="GO:0009252">
    <property type="term" value="P:peptidoglycan biosynthetic process"/>
    <property type="evidence" value="ECO:0007669"/>
    <property type="project" value="TreeGrafter"/>
</dbReference>
<feature type="domain" description="Alpha-D-phosphohexomutase C-terminal" evidence="9">
    <location>
        <begin position="380"/>
        <end position="442"/>
    </location>
</feature>
<dbReference type="GO" id="GO:0005975">
    <property type="term" value="P:carbohydrate metabolic process"/>
    <property type="evidence" value="ECO:0007669"/>
    <property type="project" value="InterPro"/>
</dbReference>
<proteinExistence type="inferred from homology"/>
<dbReference type="FunFam" id="3.40.120.10:FF:000001">
    <property type="entry name" value="Phosphoglucosamine mutase"/>
    <property type="match status" value="1"/>
</dbReference>
<dbReference type="InterPro" id="IPR016066">
    <property type="entry name" value="A-D-PHexomutase_CS"/>
</dbReference>
<accession>A0A506UFG2</accession>
<comment type="caution">
    <text evidence="13">The sequence shown here is derived from an EMBL/GenBank/DDBJ whole genome shotgun (WGS) entry which is preliminary data.</text>
</comment>
<dbReference type="HAMAP" id="MF_01554_B">
    <property type="entry name" value="GlmM_B"/>
    <property type="match status" value="1"/>
</dbReference>
<feature type="binding site" evidence="6">
    <location>
        <position position="246"/>
    </location>
    <ligand>
        <name>Mg(2+)</name>
        <dbReference type="ChEBI" id="CHEBI:18420"/>
    </ligand>
</feature>
<dbReference type="PRINTS" id="PR00509">
    <property type="entry name" value="PGMPMM"/>
</dbReference>
<gene>
    <name evidence="6" type="primary">glmM</name>
    <name evidence="13" type="ORF">FJU08_08635</name>
</gene>
<dbReference type="InterPro" id="IPR005844">
    <property type="entry name" value="A-D-PHexomutase_a/b/a-I"/>
</dbReference>
<evidence type="ECO:0000256" key="8">
    <source>
        <dbReference type="RuleBase" id="RU004327"/>
    </source>
</evidence>
<evidence type="ECO:0000256" key="5">
    <source>
        <dbReference type="ARBA" id="ARBA00023235"/>
    </source>
</evidence>
<keyword evidence="5 6" id="KW-0413">Isomerase</keyword>
<feature type="binding site" evidence="6">
    <location>
        <position position="248"/>
    </location>
    <ligand>
        <name>Mg(2+)</name>
        <dbReference type="ChEBI" id="CHEBI:18420"/>
    </ligand>
</feature>
<comment type="function">
    <text evidence="6 8">Catalyzes the conversion of glucosamine-6-phosphate to glucosamine-1-phosphate.</text>
</comment>
<evidence type="ECO:0000313" key="13">
    <source>
        <dbReference type="EMBL" id="TPW31794.1"/>
    </source>
</evidence>
<evidence type="ECO:0000259" key="9">
    <source>
        <dbReference type="Pfam" id="PF00408"/>
    </source>
</evidence>